<dbReference type="SUPFAM" id="SSF49899">
    <property type="entry name" value="Concanavalin A-like lectins/glucanases"/>
    <property type="match status" value="1"/>
</dbReference>
<dbReference type="KEGG" id="alm:AO498_00685"/>
<reference evidence="2 3" key="2">
    <citation type="journal article" date="2016" name="Genome Announc.">
        <title>Complete Genome Sequence of Algoriphagus sp. Strain M8-2, Isolated from a Brackish Lake.</title>
        <authorList>
            <person name="Muraguchi Y."/>
            <person name="Kushimoto K."/>
            <person name="Ohtsubo Y."/>
            <person name="Suzuki T."/>
            <person name="Dohra H."/>
            <person name="Kimbara K."/>
            <person name="Shintani M."/>
        </authorList>
    </citation>
    <scope>NUCLEOTIDE SEQUENCE [LARGE SCALE GENOMIC DNA]</scope>
    <source>
        <strain evidence="2 3">M8-2</strain>
    </source>
</reference>
<dbReference type="EMBL" id="CP012836">
    <property type="protein sequence ID" value="AMQ54887.1"/>
    <property type="molecule type" value="Genomic_DNA"/>
</dbReference>
<dbReference type="InterPro" id="IPR013320">
    <property type="entry name" value="ConA-like_dom_sf"/>
</dbReference>
<dbReference type="OrthoDB" id="949239at2"/>
<dbReference type="PATRIC" id="fig|1727163.4.peg.141"/>
<protein>
    <submittedName>
        <fullName evidence="2">Glycosyl hydrolase</fullName>
    </submittedName>
</protein>
<dbReference type="GO" id="GO:0005975">
    <property type="term" value="P:carbohydrate metabolic process"/>
    <property type="evidence" value="ECO:0007669"/>
    <property type="project" value="UniProtKB-ARBA"/>
</dbReference>
<evidence type="ECO:0000259" key="1">
    <source>
        <dbReference type="Pfam" id="PF06439"/>
    </source>
</evidence>
<dbReference type="Pfam" id="PF06439">
    <property type="entry name" value="3keto-disac_hyd"/>
    <property type="match status" value="1"/>
</dbReference>
<proteinExistence type="predicted"/>
<dbReference type="InterPro" id="IPR010496">
    <property type="entry name" value="AL/BT2_dom"/>
</dbReference>
<dbReference type="AlphaFoldDB" id="A0A142EID2"/>
<gene>
    <name evidence="2" type="ORF">AO498_00685</name>
</gene>
<sequence>MKKLVFSLVVTLMWCQSSFSQQGKWIELFNGKDLDGWKISENPQSFSVVDGTIKIDGPRGHAFYDGSVGNHDFANFELMVEVKTMPKANSGIFIHTTYQETGWPNKGYEIQVNQTHGDWRKSGSLYSFNDVREVYVEDGEWYTYHIIVKGDQATVKINDKVVMEYDESEDQNRPANAGEKKFDHGTIALQAHDPESVIFYRSVKIKLLD</sequence>
<dbReference type="Gene3D" id="2.60.120.560">
    <property type="entry name" value="Exo-inulinase, domain 1"/>
    <property type="match status" value="1"/>
</dbReference>
<evidence type="ECO:0000313" key="3">
    <source>
        <dbReference type="Proteomes" id="UP000073816"/>
    </source>
</evidence>
<reference evidence="3" key="1">
    <citation type="submission" date="2015-09" db="EMBL/GenBank/DDBJ databases">
        <title>Complete sequence of Algoriphagus sp. M8-2.</title>
        <authorList>
            <person name="Shintani M."/>
        </authorList>
    </citation>
    <scope>NUCLEOTIDE SEQUENCE [LARGE SCALE GENOMIC DNA]</scope>
    <source>
        <strain evidence="3">M8-2</strain>
    </source>
</reference>
<accession>A0A142EID2</accession>
<dbReference type="RefSeq" id="WP_067542312.1">
    <property type="nucleotide sequence ID" value="NZ_CP012836.1"/>
</dbReference>
<evidence type="ECO:0000313" key="2">
    <source>
        <dbReference type="EMBL" id="AMQ54887.1"/>
    </source>
</evidence>
<keyword evidence="2" id="KW-0378">Hydrolase</keyword>
<feature type="domain" description="3-keto-alpha-glucoside-1,2-lyase/3-keto-2-hydroxy-glucal hydratase" evidence="1">
    <location>
        <begin position="24"/>
        <end position="206"/>
    </location>
</feature>
<dbReference type="STRING" id="1727163.AO498_00685"/>
<dbReference type="Proteomes" id="UP000073816">
    <property type="component" value="Chromosome"/>
</dbReference>
<name>A0A142EID2_9BACT</name>
<keyword evidence="3" id="KW-1185">Reference proteome</keyword>
<organism evidence="2 3">
    <name type="scientific">Algoriphagus sanaruensis</name>
    <dbReference type="NCBI Taxonomy" id="1727163"/>
    <lineage>
        <taxon>Bacteria</taxon>
        <taxon>Pseudomonadati</taxon>
        <taxon>Bacteroidota</taxon>
        <taxon>Cytophagia</taxon>
        <taxon>Cytophagales</taxon>
        <taxon>Cyclobacteriaceae</taxon>
        <taxon>Algoriphagus</taxon>
    </lineage>
</organism>
<dbReference type="GO" id="GO:0004553">
    <property type="term" value="F:hydrolase activity, hydrolyzing O-glycosyl compounds"/>
    <property type="evidence" value="ECO:0007669"/>
    <property type="project" value="UniProtKB-ARBA"/>
</dbReference>